<proteinExistence type="inferred from homology"/>
<feature type="domain" description="Outer membrane protein assembly factor BamE" evidence="4">
    <location>
        <begin position="28"/>
        <end position="97"/>
    </location>
</feature>
<protein>
    <submittedName>
        <fullName evidence="5">SmpA/OmlA domain protein</fullName>
    </submittedName>
</protein>
<evidence type="ECO:0000256" key="2">
    <source>
        <dbReference type="ARBA" id="ARBA00023136"/>
    </source>
</evidence>
<dbReference type="EMBL" id="AUZZ01007952">
    <property type="protein sequence ID" value="EQD40434.1"/>
    <property type="molecule type" value="Genomic_DNA"/>
</dbReference>
<sequence>MPRRLALTLAVLSMLLAGCVYRMDIQQGNYLDGHDVRQLKVGMTRAQVRYLLGTPMIKDVFDHDRWDYVYYFKRGYVHKPIESRVTVFFHGDKVSSFKLYDVPK</sequence>
<evidence type="ECO:0000256" key="1">
    <source>
        <dbReference type="ARBA" id="ARBA00022729"/>
    </source>
</evidence>
<accession>T1AHF2</accession>
<reference evidence="5" key="1">
    <citation type="submission" date="2013-08" db="EMBL/GenBank/DDBJ databases">
        <authorList>
            <person name="Mendez C."/>
            <person name="Richter M."/>
            <person name="Ferrer M."/>
            <person name="Sanchez J."/>
        </authorList>
    </citation>
    <scope>NUCLEOTIDE SEQUENCE</scope>
</reference>
<dbReference type="InterPro" id="IPR037873">
    <property type="entry name" value="BamE-like"/>
</dbReference>
<dbReference type="AlphaFoldDB" id="T1AHF2"/>
<dbReference type="GO" id="GO:0030674">
    <property type="term" value="F:protein-macromolecule adaptor activity"/>
    <property type="evidence" value="ECO:0007669"/>
    <property type="project" value="TreeGrafter"/>
</dbReference>
<keyword evidence="3" id="KW-0998">Cell outer membrane</keyword>
<dbReference type="Pfam" id="PF04355">
    <property type="entry name" value="BamE"/>
    <property type="match status" value="1"/>
</dbReference>
<evidence type="ECO:0000259" key="4">
    <source>
        <dbReference type="Pfam" id="PF04355"/>
    </source>
</evidence>
<dbReference type="GO" id="GO:1990063">
    <property type="term" value="C:Bam protein complex"/>
    <property type="evidence" value="ECO:0007669"/>
    <property type="project" value="TreeGrafter"/>
</dbReference>
<dbReference type="GO" id="GO:0043165">
    <property type="term" value="P:Gram-negative-bacterium-type cell outer membrane assembly"/>
    <property type="evidence" value="ECO:0007669"/>
    <property type="project" value="TreeGrafter"/>
</dbReference>
<gene>
    <name evidence="5" type="ORF">B2A_11029</name>
</gene>
<dbReference type="Gene3D" id="3.30.1450.10">
    <property type="match status" value="1"/>
</dbReference>
<comment type="caution">
    <text evidence="5">The sequence shown here is derived from an EMBL/GenBank/DDBJ whole genome shotgun (WGS) entry which is preliminary data.</text>
</comment>
<evidence type="ECO:0000313" key="5">
    <source>
        <dbReference type="EMBL" id="EQD40434.1"/>
    </source>
</evidence>
<keyword evidence="1" id="KW-0732">Signal</keyword>
<organism evidence="5">
    <name type="scientific">mine drainage metagenome</name>
    <dbReference type="NCBI Taxonomy" id="410659"/>
    <lineage>
        <taxon>unclassified sequences</taxon>
        <taxon>metagenomes</taxon>
        <taxon>ecological metagenomes</taxon>
    </lineage>
</organism>
<dbReference type="InterPro" id="IPR026592">
    <property type="entry name" value="BamE"/>
</dbReference>
<keyword evidence="2" id="KW-0472">Membrane</keyword>
<dbReference type="PANTHER" id="PTHR37482">
    <property type="entry name" value="OUTER MEMBRANE PROTEIN ASSEMBLY FACTOR BAME"/>
    <property type="match status" value="1"/>
</dbReference>
<dbReference type="HAMAP" id="MF_00925">
    <property type="entry name" value="OM_assembly_BamE"/>
    <property type="match status" value="1"/>
</dbReference>
<dbReference type="InterPro" id="IPR007450">
    <property type="entry name" value="BamE_dom"/>
</dbReference>
<name>T1AHF2_9ZZZZ</name>
<dbReference type="GO" id="GO:0051205">
    <property type="term" value="P:protein insertion into membrane"/>
    <property type="evidence" value="ECO:0007669"/>
    <property type="project" value="TreeGrafter"/>
</dbReference>
<reference evidence="5" key="2">
    <citation type="journal article" date="2014" name="ISME J.">
        <title>Microbial stratification in low pH oxic and suboxic macroscopic growths along an acid mine drainage.</title>
        <authorList>
            <person name="Mendez-Garcia C."/>
            <person name="Mesa V."/>
            <person name="Sprenger R.R."/>
            <person name="Richter M."/>
            <person name="Diez M.S."/>
            <person name="Solano J."/>
            <person name="Bargiela R."/>
            <person name="Golyshina O.V."/>
            <person name="Manteca A."/>
            <person name="Ramos J.L."/>
            <person name="Gallego J.R."/>
            <person name="Llorente I."/>
            <person name="Martins Dos Santos V.A."/>
            <person name="Jensen O.N."/>
            <person name="Pelaez A.I."/>
            <person name="Sanchez J."/>
            <person name="Ferrer M."/>
        </authorList>
    </citation>
    <scope>NUCLEOTIDE SEQUENCE</scope>
</reference>
<feature type="non-terminal residue" evidence="5">
    <location>
        <position position="104"/>
    </location>
</feature>
<dbReference type="PANTHER" id="PTHR37482:SF1">
    <property type="entry name" value="OUTER MEMBRANE PROTEIN ASSEMBLY FACTOR BAME"/>
    <property type="match status" value="1"/>
</dbReference>
<evidence type="ECO:0000256" key="3">
    <source>
        <dbReference type="ARBA" id="ARBA00023237"/>
    </source>
</evidence>
<dbReference type="PROSITE" id="PS51257">
    <property type="entry name" value="PROKAR_LIPOPROTEIN"/>
    <property type="match status" value="1"/>
</dbReference>